<evidence type="ECO:0000313" key="2">
    <source>
        <dbReference type="EMBL" id="OHA59164.1"/>
    </source>
</evidence>
<evidence type="ECO:0000313" key="3">
    <source>
        <dbReference type="Proteomes" id="UP000176222"/>
    </source>
</evidence>
<protein>
    <submittedName>
        <fullName evidence="2">Uncharacterized protein</fullName>
    </submittedName>
</protein>
<dbReference type="AlphaFoldDB" id="A0A1G2QEZ8"/>
<name>A0A1G2QEZ8_9BACT</name>
<organism evidence="2 3">
    <name type="scientific">Candidatus Vogelbacteria bacterium RIFOXYB1_FULL_42_16</name>
    <dbReference type="NCBI Taxonomy" id="1802436"/>
    <lineage>
        <taxon>Bacteria</taxon>
        <taxon>Candidatus Vogeliibacteriota</taxon>
    </lineage>
</organism>
<dbReference type="EMBL" id="MHTH01000005">
    <property type="protein sequence ID" value="OHA59164.1"/>
    <property type="molecule type" value="Genomic_DNA"/>
</dbReference>
<feature type="compositionally biased region" description="Basic and acidic residues" evidence="1">
    <location>
        <begin position="1"/>
        <end position="22"/>
    </location>
</feature>
<comment type="caution">
    <text evidence="2">The sequence shown here is derived from an EMBL/GenBank/DDBJ whole genome shotgun (WGS) entry which is preliminary data.</text>
</comment>
<evidence type="ECO:0000256" key="1">
    <source>
        <dbReference type="SAM" id="MobiDB-lite"/>
    </source>
</evidence>
<feature type="region of interest" description="Disordered" evidence="1">
    <location>
        <begin position="1"/>
        <end position="28"/>
    </location>
</feature>
<reference evidence="2 3" key="1">
    <citation type="journal article" date="2016" name="Nat. Commun.">
        <title>Thousands of microbial genomes shed light on interconnected biogeochemical processes in an aquifer system.</title>
        <authorList>
            <person name="Anantharaman K."/>
            <person name="Brown C.T."/>
            <person name="Hug L.A."/>
            <person name="Sharon I."/>
            <person name="Castelle C.J."/>
            <person name="Probst A.J."/>
            <person name="Thomas B.C."/>
            <person name="Singh A."/>
            <person name="Wilkins M.J."/>
            <person name="Karaoz U."/>
            <person name="Brodie E.L."/>
            <person name="Williams K.H."/>
            <person name="Hubbard S.S."/>
            <person name="Banfield J.F."/>
        </authorList>
    </citation>
    <scope>NUCLEOTIDE SEQUENCE [LARGE SCALE GENOMIC DNA]</scope>
</reference>
<accession>A0A1G2QEZ8</accession>
<dbReference type="Proteomes" id="UP000176222">
    <property type="component" value="Unassembled WGS sequence"/>
</dbReference>
<gene>
    <name evidence="2" type="ORF">A2370_03190</name>
</gene>
<proteinExistence type="predicted"/>
<dbReference type="STRING" id="1802436.A2370_03190"/>
<sequence>MENLEQKSWEDPDKDTIEKLMAKDQQNTKDSLAQIESAVVAGKAVEIPSDEAEELINTYRRHVMSGQTVKKYQVMADFLNKLKEQAPLIVYSLLYHRLIYSTPPAEVTKFIDVVADGQVIKESMVDFMKKQITEIDEETETVQKTSPQI</sequence>